<evidence type="ECO:0000256" key="1">
    <source>
        <dbReference type="SAM" id="MobiDB-lite"/>
    </source>
</evidence>
<evidence type="ECO:0000313" key="2">
    <source>
        <dbReference type="EMBL" id="DAF90042.1"/>
    </source>
</evidence>
<name>A0A8S5U6G5_9CAUD</name>
<reference evidence="2" key="1">
    <citation type="journal article" date="2021" name="Proc. Natl. Acad. Sci. U.S.A.">
        <title>A Catalog of Tens of Thousands of Viruses from Human Metagenomes Reveals Hidden Associations with Chronic Diseases.</title>
        <authorList>
            <person name="Tisza M.J."/>
            <person name="Buck C.B."/>
        </authorList>
    </citation>
    <scope>NUCLEOTIDE SEQUENCE</scope>
    <source>
        <strain evidence="2">CtBCv9</strain>
    </source>
</reference>
<feature type="region of interest" description="Disordered" evidence="1">
    <location>
        <begin position="1"/>
        <end position="29"/>
    </location>
</feature>
<accession>A0A8S5U6G5</accession>
<protein>
    <submittedName>
        <fullName evidence="2">Uncharacterized protein</fullName>
    </submittedName>
</protein>
<sequence length="29" mass="3277">MDAPFYLKPRPAEAGPGKGEWAYENDRPI</sequence>
<organism evidence="2">
    <name type="scientific">Myoviridae sp. ctBCv9</name>
    <dbReference type="NCBI Taxonomy" id="2825045"/>
    <lineage>
        <taxon>Viruses</taxon>
        <taxon>Duplodnaviria</taxon>
        <taxon>Heunggongvirae</taxon>
        <taxon>Uroviricota</taxon>
        <taxon>Caudoviricetes</taxon>
    </lineage>
</organism>
<dbReference type="EMBL" id="BK016019">
    <property type="protein sequence ID" value="DAF90042.1"/>
    <property type="molecule type" value="Genomic_DNA"/>
</dbReference>
<proteinExistence type="predicted"/>